<dbReference type="Gene3D" id="2.40.30.170">
    <property type="match status" value="1"/>
</dbReference>
<keyword evidence="3" id="KW-0175">Coiled coil</keyword>
<dbReference type="GO" id="GO:0022857">
    <property type="term" value="F:transmembrane transporter activity"/>
    <property type="evidence" value="ECO:0007669"/>
    <property type="project" value="InterPro"/>
</dbReference>
<evidence type="ECO:0000259" key="6">
    <source>
        <dbReference type="Pfam" id="PF25917"/>
    </source>
</evidence>
<evidence type="ECO:0000259" key="7">
    <source>
        <dbReference type="Pfam" id="PF25944"/>
    </source>
</evidence>
<evidence type="ECO:0000259" key="5">
    <source>
        <dbReference type="Pfam" id="PF25876"/>
    </source>
</evidence>
<dbReference type="EMBL" id="FQVB01000033">
    <property type="protein sequence ID" value="SHF95508.1"/>
    <property type="molecule type" value="Genomic_DNA"/>
</dbReference>
<evidence type="ECO:0000313" key="9">
    <source>
        <dbReference type="EMBL" id="SHF95508.1"/>
    </source>
</evidence>
<evidence type="ECO:0000256" key="2">
    <source>
        <dbReference type="ARBA" id="ARBA00009477"/>
    </source>
</evidence>
<feature type="domain" description="Multidrug resistance protein MdtA-like alpha-helical hairpin" evidence="5">
    <location>
        <begin position="126"/>
        <end position="193"/>
    </location>
</feature>
<dbReference type="Gene3D" id="1.10.287.470">
    <property type="entry name" value="Helix hairpin bin"/>
    <property type="match status" value="1"/>
</dbReference>
<reference evidence="10" key="1">
    <citation type="submission" date="2016-11" db="EMBL/GenBank/DDBJ databases">
        <authorList>
            <person name="Varghese N."/>
            <person name="Submissions S."/>
        </authorList>
    </citation>
    <scope>NUCLEOTIDE SEQUENCE [LARGE SCALE GENOMIC DNA]</scope>
    <source>
        <strain evidence="10">DSM 9756</strain>
    </source>
</reference>
<sequence>MKTRMVSSCLHARKRGLAAAPAGKRAALLSLALGLWLLLGAACSASAAPPSSGGGSPPPVGVVPVVEKDVNPPSEYVGHVEAIQTVDLKARVEGFLKEVRFQEGSRVQAGDVLYVIEQDLYRARVDAAEAQVAQAEAALDRAERYLKRLRSARPESVPATDMDTAVTQVMEAQAQLEAAKAQLAIDRINLAYTVIQSPIEGRIGRTVFTKGNLVGPSSGTLATIVQMDPIRVVYSVSENDASAIQEALRDASARPDNLLLAPNLRLGDGSVYPRSGRVDFVDNRVDPTTATITVRARFPNPDGQLIPGQYVTVLVKSRSPRLMPVVPQAAVLVDQQGRYVLVVDDKNQVAARPVTLGPELETEWAVTSGLKPGEKVIVQGIQKVRPGMTVAPRVLNGEGR</sequence>
<dbReference type="Gene3D" id="2.40.420.20">
    <property type="match status" value="1"/>
</dbReference>
<feature type="domain" description="Multidrug resistance protein MdtA-like barrel-sandwich hybrid" evidence="6">
    <location>
        <begin position="85"/>
        <end position="217"/>
    </location>
</feature>
<comment type="similarity">
    <text evidence="2">Belongs to the membrane fusion protein (MFP) (TC 8.A.1) family.</text>
</comment>
<dbReference type="Gene3D" id="2.40.50.100">
    <property type="match status" value="1"/>
</dbReference>
<keyword evidence="4" id="KW-0732">Signal</keyword>
<feature type="signal peptide" evidence="4">
    <location>
        <begin position="1"/>
        <end position="47"/>
    </location>
</feature>
<dbReference type="GO" id="GO:0005886">
    <property type="term" value="C:plasma membrane"/>
    <property type="evidence" value="ECO:0007669"/>
    <property type="project" value="TreeGrafter"/>
</dbReference>
<dbReference type="GO" id="GO:0030313">
    <property type="term" value="C:cell envelope"/>
    <property type="evidence" value="ECO:0007669"/>
    <property type="project" value="UniProtKB-SubCell"/>
</dbReference>
<dbReference type="InterPro" id="IPR058625">
    <property type="entry name" value="MdtA-like_BSH"/>
</dbReference>
<dbReference type="SUPFAM" id="SSF111369">
    <property type="entry name" value="HlyD-like secretion proteins"/>
    <property type="match status" value="1"/>
</dbReference>
<dbReference type="AlphaFoldDB" id="A0A1M5FVI4"/>
<evidence type="ECO:0000256" key="3">
    <source>
        <dbReference type="SAM" id="Coils"/>
    </source>
</evidence>
<feature type="domain" description="Multidrug resistance protein MdtA-like beta-barrel" evidence="7">
    <location>
        <begin position="229"/>
        <end position="316"/>
    </location>
</feature>
<protein>
    <submittedName>
        <fullName evidence="9">Membrane fusion protein, multidrug efflux system</fullName>
    </submittedName>
</protein>
<comment type="subcellular location">
    <subcellularLocation>
        <location evidence="1">Cell envelope</location>
    </subcellularLocation>
</comment>
<evidence type="ECO:0000256" key="4">
    <source>
        <dbReference type="SAM" id="SignalP"/>
    </source>
</evidence>
<dbReference type="PANTHER" id="PTHR30158">
    <property type="entry name" value="ACRA/E-RELATED COMPONENT OF DRUG EFFLUX TRANSPORTER"/>
    <property type="match status" value="1"/>
</dbReference>
<dbReference type="Proteomes" id="UP000184076">
    <property type="component" value="Unassembled WGS sequence"/>
</dbReference>
<dbReference type="InterPro" id="IPR058627">
    <property type="entry name" value="MdtA-like_C"/>
</dbReference>
<dbReference type="RefSeq" id="WP_084076531.1">
    <property type="nucleotide sequence ID" value="NZ_FQVB01000033.1"/>
</dbReference>
<proteinExistence type="inferred from homology"/>
<feature type="domain" description="Multidrug resistance protein MdtA-like C-terminal permuted SH3" evidence="8">
    <location>
        <begin position="325"/>
        <end position="383"/>
    </location>
</feature>
<dbReference type="InterPro" id="IPR006143">
    <property type="entry name" value="RND_pump_MFP"/>
</dbReference>
<keyword evidence="10" id="KW-1185">Reference proteome</keyword>
<accession>A0A1M5FVI4</accession>
<evidence type="ECO:0000256" key="1">
    <source>
        <dbReference type="ARBA" id="ARBA00004196"/>
    </source>
</evidence>
<dbReference type="InterPro" id="IPR058626">
    <property type="entry name" value="MdtA-like_b-barrel"/>
</dbReference>
<dbReference type="Pfam" id="PF25967">
    <property type="entry name" value="RND-MFP_C"/>
    <property type="match status" value="1"/>
</dbReference>
<organism evidence="9 10">
    <name type="scientific">Desulfacinum infernum DSM 9756</name>
    <dbReference type="NCBI Taxonomy" id="1121391"/>
    <lineage>
        <taxon>Bacteria</taxon>
        <taxon>Pseudomonadati</taxon>
        <taxon>Thermodesulfobacteriota</taxon>
        <taxon>Syntrophobacteria</taxon>
        <taxon>Syntrophobacterales</taxon>
        <taxon>Syntrophobacteraceae</taxon>
        <taxon>Desulfacinum</taxon>
    </lineage>
</organism>
<dbReference type="STRING" id="1121391.SAMN02745206_02987"/>
<dbReference type="Pfam" id="PF25876">
    <property type="entry name" value="HH_MFP_RND"/>
    <property type="match status" value="1"/>
</dbReference>
<evidence type="ECO:0000259" key="8">
    <source>
        <dbReference type="Pfam" id="PF25967"/>
    </source>
</evidence>
<evidence type="ECO:0000313" key="10">
    <source>
        <dbReference type="Proteomes" id="UP000184076"/>
    </source>
</evidence>
<dbReference type="Pfam" id="PF25917">
    <property type="entry name" value="BSH_RND"/>
    <property type="match status" value="1"/>
</dbReference>
<gene>
    <name evidence="9" type="ORF">SAMN02745206_02987</name>
</gene>
<dbReference type="InterPro" id="IPR058624">
    <property type="entry name" value="MdtA-like_HH"/>
</dbReference>
<feature type="chain" id="PRO_5012454606" evidence="4">
    <location>
        <begin position="48"/>
        <end position="400"/>
    </location>
</feature>
<dbReference type="FunFam" id="2.40.420.20:FF:000001">
    <property type="entry name" value="Efflux RND transporter periplasmic adaptor subunit"/>
    <property type="match status" value="1"/>
</dbReference>
<name>A0A1M5FVI4_9BACT</name>
<dbReference type="Pfam" id="PF25944">
    <property type="entry name" value="Beta-barrel_RND"/>
    <property type="match status" value="1"/>
</dbReference>
<dbReference type="OrthoDB" id="9772050at2"/>
<feature type="coiled-coil region" evidence="3">
    <location>
        <begin position="118"/>
        <end position="189"/>
    </location>
</feature>
<dbReference type="GO" id="GO:0046677">
    <property type="term" value="P:response to antibiotic"/>
    <property type="evidence" value="ECO:0007669"/>
    <property type="project" value="TreeGrafter"/>
</dbReference>
<dbReference type="NCBIfam" id="TIGR01730">
    <property type="entry name" value="RND_mfp"/>
    <property type="match status" value="1"/>
</dbReference>